<evidence type="ECO:0000256" key="2">
    <source>
        <dbReference type="SAM" id="SignalP"/>
    </source>
</evidence>
<feature type="signal peptide" evidence="2">
    <location>
        <begin position="1"/>
        <end position="26"/>
    </location>
</feature>
<keyword evidence="2" id="KW-0732">Signal</keyword>
<feature type="region of interest" description="Disordered" evidence="1">
    <location>
        <begin position="69"/>
        <end position="90"/>
    </location>
</feature>
<dbReference type="AlphaFoldDB" id="A0AA95BPX9"/>
<dbReference type="EMBL" id="CP102487">
    <property type="protein sequence ID" value="UUX58781.1"/>
    <property type="molecule type" value="Genomic_DNA"/>
</dbReference>
<reference evidence="3" key="1">
    <citation type="journal article" date="2022" name="Pest Manag. Sci.">
        <title>Glutamicibacter halophytocola-mediated host fitness of potato tuber moth on Solanaceae crops.</title>
        <authorList>
            <person name="Wang W."/>
            <person name="Xiao G."/>
            <person name="Du G."/>
            <person name="Chang L."/>
            <person name="Yang Y."/>
            <person name="Ye J."/>
            <person name="Chen B."/>
        </authorList>
    </citation>
    <scope>NUCLEOTIDE SEQUENCE</scope>
    <source>
        <strain evidence="3">S2</strain>
    </source>
</reference>
<organism evidence="3 4">
    <name type="scientific">Glutamicibacter halophytocola</name>
    <dbReference type="NCBI Taxonomy" id="1933880"/>
    <lineage>
        <taxon>Bacteria</taxon>
        <taxon>Bacillati</taxon>
        <taxon>Actinomycetota</taxon>
        <taxon>Actinomycetes</taxon>
        <taxon>Micrococcales</taxon>
        <taxon>Micrococcaceae</taxon>
        <taxon>Glutamicibacter</taxon>
    </lineage>
</organism>
<proteinExistence type="predicted"/>
<feature type="chain" id="PRO_5041710436" evidence="2">
    <location>
        <begin position="27"/>
        <end position="157"/>
    </location>
</feature>
<evidence type="ECO:0000313" key="3">
    <source>
        <dbReference type="EMBL" id="UUX58781.1"/>
    </source>
</evidence>
<name>A0AA95BPX9_9MICC</name>
<accession>A0AA95BPX9</accession>
<sequence>MSRFSSSDLSRSVARVSASTAMLALAAGLAGCGAVESWDKATADAWSVTYEVTVAGGSGDSLQDVSYLEAEKRGEDSTEVTEDSVATTDDAKKKASSIWSVESMVTAQKDASIAATPAQGGTATCRILLDGVKEIAAETGAPGERVQCEATTPAFKK</sequence>
<evidence type="ECO:0000256" key="1">
    <source>
        <dbReference type="SAM" id="MobiDB-lite"/>
    </source>
</evidence>
<gene>
    <name evidence="3" type="ORF">NUH22_16055</name>
</gene>
<dbReference type="RefSeq" id="WP_195180877.1">
    <property type="nucleotide sequence ID" value="NZ_CP102487.1"/>
</dbReference>
<dbReference type="Proteomes" id="UP001060018">
    <property type="component" value="Chromosome"/>
</dbReference>
<dbReference type="PROSITE" id="PS51257">
    <property type="entry name" value="PROKAR_LIPOPROTEIN"/>
    <property type="match status" value="1"/>
</dbReference>
<protein>
    <submittedName>
        <fullName evidence="3">Uncharacterized protein</fullName>
    </submittedName>
</protein>
<evidence type="ECO:0000313" key="4">
    <source>
        <dbReference type="Proteomes" id="UP001060018"/>
    </source>
</evidence>